<keyword evidence="1" id="KW-1133">Transmembrane helix</keyword>
<sequence>MIKPLSLGLINLDMAKSLLFFKAWFIASIIAFVLASLMHTQIVLIGLVNIEVNIGVGSWVSTSIQDIWGLLPTYAPVIALALLIAMLVVVVFVRFITLPRLLAFIGGATAMLTVLLSMQPIMHVTLIAGAREPIGVALQCLSGAIGGLVFAKIYYSNED</sequence>
<gene>
    <name evidence="2" type="ORF">HCJ96_10315</name>
</gene>
<feature type="transmembrane region" description="Helical" evidence="1">
    <location>
        <begin position="67"/>
        <end position="94"/>
    </location>
</feature>
<protein>
    <submittedName>
        <fullName evidence="2">Uncharacterized protein</fullName>
    </submittedName>
</protein>
<keyword evidence="3" id="KW-1185">Reference proteome</keyword>
<evidence type="ECO:0000256" key="1">
    <source>
        <dbReference type="SAM" id="Phobius"/>
    </source>
</evidence>
<keyword evidence="1" id="KW-0472">Membrane</keyword>
<dbReference type="EMBL" id="JAATNW010000005">
    <property type="protein sequence ID" value="NMH60414.1"/>
    <property type="molecule type" value="Genomic_DNA"/>
</dbReference>
<organism evidence="2 3">
    <name type="scientific">Alteromonas ponticola</name>
    <dbReference type="NCBI Taxonomy" id="2720613"/>
    <lineage>
        <taxon>Bacteria</taxon>
        <taxon>Pseudomonadati</taxon>
        <taxon>Pseudomonadota</taxon>
        <taxon>Gammaproteobacteria</taxon>
        <taxon>Alteromonadales</taxon>
        <taxon>Alteromonadaceae</taxon>
        <taxon>Alteromonas/Salinimonas group</taxon>
        <taxon>Alteromonas</taxon>
    </lineage>
</organism>
<feature type="transmembrane region" description="Helical" evidence="1">
    <location>
        <begin position="21"/>
        <end position="47"/>
    </location>
</feature>
<evidence type="ECO:0000313" key="3">
    <source>
        <dbReference type="Proteomes" id="UP000709336"/>
    </source>
</evidence>
<keyword evidence="1" id="KW-0812">Transmembrane</keyword>
<feature type="transmembrane region" description="Helical" evidence="1">
    <location>
        <begin position="101"/>
        <end position="122"/>
    </location>
</feature>
<comment type="caution">
    <text evidence="2">The sequence shown here is derived from an EMBL/GenBank/DDBJ whole genome shotgun (WGS) entry which is preliminary data.</text>
</comment>
<name>A0ABX1R2V5_9ALTE</name>
<reference evidence="2 3" key="1">
    <citation type="submission" date="2020-03" db="EMBL/GenBank/DDBJ databases">
        <title>Alteromonas ponticola sp. nov., isolated from seawater.</title>
        <authorList>
            <person name="Yoon J.-H."/>
            <person name="Kim Y.-O."/>
        </authorList>
    </citation>
    <scope>NUCLEOTIDE SEQUENCE [LARGE SCALE GENOMIC DNA]</scope>
    <source>
        <strain evidence="2 3">MYP5</strain>
    </source>
</reference>
<feature type="transmembrane region" description="Helical" evidence="1">
    <location>
        <begin position="134"/>
        <end position="155"/>
    </location>
</feature>
<dbReference type="Proteomes" id="UP000709336">
    <property type="component" value="Unassembled WGS sequence"/>
</dbReference>
<proteinExistence type="predicted"/>
<dbReference type="RefSeq" id="WP_169210972.1">
    <property type="nucleotide sequence ID" value="NZ_JAATNW010000005.1"/>
</dbReference>
<evidence type="ECO:0000313" key="2">
    <source>
        <dbReference type="EMBL" id="NMH60414.1"/>
    </source>
</evidence>
<accession>A0ABX1R2V5</accession>